<dbReference type="PANTHER" id="PTHR43875:SF1">
    <property type="entry name" value="OSMOPROTECTIVE COMPOUNDS UPTAKE ATP-BINDING PROTEIN GGTA"/>
    <property type="match status" value="1"/>
</dbReference>
<dbReference type="Pfam" id="PF00005">
    <property type="entry name" value="ABC_tran"/>
    <property type="match status" value="1"/>
</dbReference>
<evidence type="ECO:0000313" key="6">
    <source>
        <dbReference type="Proteomes" id="UP000187404"/>
    </source>
</evidence>
<organism evidence="5 6">
    <name type="scientific">Hornefia porci</name>
    <dbReference type="NCBI Taxonomy" id="2652292"/>
    <lineage>
        <taxon>Bacteria</taxon>
        <taxon>Bacillati</taxon>
        <taxon>Bacillota</taxon>
        <taxon>Clostridia</taxon>
        <taxon>Peptostreptococcales</taxon>
        <taxon>Anaerovoracaceae</taxon>
        <taxon>Hornefia</taxon>
    </lineage>
</organism>
<keyword evidence="1" id="KW-0813">Transport</keyword>
<dbReference type="InterPro" id="IPR017871">
    <property type="entry name" value="ABC_transporter-like_CS"/>
</dbReference>
<dbReference type="FunFam" id="3.40.50.300:FF:000042">
    <property type="entry name" value="Maltose/maltodextrin ABC transporter, ATP-binding protein"/>
    <property type="match status" value="1"/>
</dbReference>
<dbReference type="SMART" id="SM00382">
    <property type="entry name" value="AAA"/>
    <property type="match status" value="1"/>
</dbReference>
<keyword evidence="3" id="KW-0067">ATP-binding</keyword>
<dbReference type="AlphaFoldDB" id="A0A1Q9JIG5"/>
<evidence type="ECO:0000259" key="4">
    <source>
        <dbReference type="PROSITE" id="PS50893"/>
    </source>
</evidence>
<dbReference type="Proteomes" id="UP000187404">
    <property type="component" value="Unassembled WGS sequence"/>
</dbReference>
<dbReference type="STRING" id="1261640.BHK98_08010"/>
<dbReference type="InterPro" id="IPR047641">
    <property type="entry name" value="ABC_transpr_MalK/UgpC-like"/>
</dbReference>
<evidence type="ECO:0000256" key="1">
    <source>
        <dbReference type="ARBA" id="ARBA00022448"/>
    </source>
</evidence>
<keyword evidence="2" id="KW-0547">Nucleotide-binding</keyword>
<dbReference type="SUPFAM" id="SSF52540">
    <property type="entry name" value="P-loop containing nucleoside triphosphate hydrolases"/>
    <property type="match status" value="1"/>
</dbReference>
<dbReference type="GO" id="GO:0140359">
    <property type="term" value="F:ABC-type transporter activity"/>
    <property type="evidence" value="ECO:0007669"/>
    <property type="project" value="InterPro"/>
</dbReference>
<evidence type="ECO:0000313" key="5">
    <source>
        <dbReference type="EMBL" id="OLR56009.1"/>
    </source>
</evidence>
<name>A0A1Q9JIG5_9FIRM</name>
<dbReference type="InterPro" id="IPR015855">
    <property type="entry name" value="ABC_transpr_MalK-like"/>
</dbReference>
<dbReference type="GO" id="GO:0055052">
    <property type="term" value="C:ATP-binding cassette (ABC) transporter complex, substrate-binding subunit-containing"/>
    <property type="evidence" value="ECO:0007669"/>
    <property type="project" value="TreeGrafter"/>
</dbReference>
<sequence>MATLVLNNISKAFTKGTPVVREMNLRVADGEFIVIVGPSGCGKSTTLRLIAGLEAPDAGQVLLDGEDIAAISPGGRNIAMVFQDYALYAGMSVFENIAFPLRMRKLPKDEIQQKVAETAALLDLTELLPRNVRKLSGGEKQRVAMGRAIVRQPRLFLMDEPLSNLDARLRGQIRKEIRRLHRQLGITTVYVTHDQIEALTLADRIIVMGDGVVHQTGTPREIYRRPADSFVEEFFCAQLKEYIAERAAVLKEL</sequence>
<dbReference type="PROSITE" id="PS00211">
    <property type="entry name" value="ABC_TRANSPORTER_1"/>
    <property type="match status" value="1"/>
</dbReference>
<reference evidence="5 6" key="1">
    <citation type="journal article" date="2016" name="Appl. Environ. Microbiol.">
        <title>Function and Phylogeny of Bacterial Butyryl Coenzyme A:Acetate Transferases and Their Diversity in the Proximal Colon of Swine.</title>
        <authorList>
            <person name="Trachsel J."/>
            <person name="Bayles D.O."/>
            <person name="Looft T."/>
            <person name="Levine U.Y."/>
            <person name="Allen H.K."/>
        </authorList>
    </citation>
    <scope>NUCLEOTIDE SEQUENCE [LARGE SCALE GENOMIC DNA]</scope>
    <source>
        <strain evidence="5 6">68-3-10</strain>
    </source>
</reference>
<accession>A0A1Q9JIG5</accession>
<dbReference type="EMBL" id="MJIE01000001">
    <property type="protein sequence ID" value="OLR56009.1"/>
    <property type="molecule type" value="Genomic_DNA"/>
</dbReference>
<dbReference type="RefSeq" id="WP_075713205.1">
    <property type="nucleotide sequence ID" value="NZ_MJIE01000001.1"/>
</dbReference>
<evidence type="ECO:0000256" key="2">
    <source>
        <dbReference type="ARBA" id="ARBA00022741"/>
    </source>
</evidence>
<proteinExistence type="predicted"/>
<dbReference type="PROSITE" id="PS50893">
    <property type="entry name" value="ABC_TRANSPORTER_2"/>
    <property type="match status" value="1"/>
</dbReference>
<dbReference type="CDD" id="cd03301">
    <property type="entry name" value="ABC_MalK_N"/>
    <property type="match status" value="1"/>
</dbReference>
<comment type="caution">
    <text evidence="5">The sequence shown here is derived from an EMBL/GenBank/DDBJ whole genome shotgun (WGS) entry which is preliminary data.</text>
</comment>
<protein>
    <recommendedName>
        <fullName evidence="4">ABC transporter domain-containing protein</fullName>
    </recommendedName>
</protein>
<feature type="domain" description="ABC transporter" evidence="4">
    <location>
        <begin position="4"/>
        <end position="235"/>
    </location>
</feature>
<dbReference type="GO" id="GO:0016887">
    <property type="term" value="F:ATP hydrolysis activity"/>
    <property type="evidence" value="ECO:0007669"/>
    <property type="project" value="InterPro"/>
</dbReference>
<dbReference type="InterPro" id="IPR027417">
    <property type="entry name" value="P-loop_NTPase"/>
</dbReference>
<dbReference type="OrthoDB" id="9802264at2"/>
<dbReference type="PANTHER" id="PTHR43875">
    <property type="entry name" value="MALTODEXTRIN IMPORT ATP-BINDING PROTEIN MSMX"/>
    <property type="match status" value="1"/>
</dbReference>
<dbReference type="GO" id="GO:0005524">
    <property type="term" value="F:ATP binding"/>
    <property type="evidence" value="ECO:0007669"/>
    <property type="project" value="UniProtKB-KW"/>
</dbReference>
<keyword evidence="6" id="KW-1185">Reference proteome</keyword>
<evidence type="ECO:0000256" key="3">
    <source>
        <dbReference type="ARBA" id="ARBA00022840"/>
    </source>
</evidence>
<dbReference type="InterPro" id="IPR003439">
    <property type="entry name" value="ABC_transporter-like_ATP-bd"/>
</dbReference>
<dbReference type="InterPro" id="IPR003593">
    <property type="entry name" value="AAA+_ATPase"/>
</dbReference>
<dbReference type="GO" id="GO:0008643">
    <property type="term" value="P:carbohydrate transport"/>
    <property type="evidence" value="ECO:0007669"/>
    <property type="project" value="InterPro"/>
</dbReference>
<dbReference type="Gene3D" id="3.40.50.300">
    <property type="entry name" value="P-loop containing nucleotide triphosphate hydrolases"/>
    <property type="match status" value="1"/>
</dbReference>
<gene>
    <name evidence="5" type="ORF">BHK98_08010</name>
</gene>